<dbReference type="GO" id="GO:0045197">
    <property type="term" value="P:establishment or maintenance of epithelial cell apical/basal polarity"/>
    <property type="evidence" value="ECO:0007669"/>
    <property type="project" value="TreeGrafter"/>
</dbReference>
<dbReference type="InterPro" id="IPR041489">
    <property type="entry name" value="PDZ_6"/>
</dbReference>
<dbReference type="InterPro" id="IPR001478">
    <property type="entry name" value="PDZ"/>
</dbReference>
<dbReference type="OrthoDB" id="6266160at2759"/>
<feature type="domain" description="PDZ" evidence="2">
    <location>
        <begin position="716"/>
        <end position="780"/>
    </location>
</feature>
<evidence type="ECO:0000259" key="2">
    <source>
        <dbReference type="PROSITE" id="PS50106"/>
    </source>
</evidence>
<gene>
    <name evidence="3" type="ORF">TASK_LOCUS7767</name>
</gene>
<protein>
    <submittedName>
        <fullName evidence="5">PDZ domain-containing protein</fullName>
    </submittedName>
</protein>
<dbReference type="STRING" id="60517.A0A158R9T1"/>
<dbReference type="Pfam" id="PF00595">
    <property type="entry name" value="PDZ"/>
    <property type="match status" value="1"/>
</dbReference>
<dbReference type="InterPro" id="IPR052213">
    <property type="entry name" value="PAR3"/>
</dbReference>
<dbReference type="GO" id="GO:0016324">
    <property type="term" value="C:apical plasma membrane"/>
    <property type="evidence" value="ECO:0007669"/>
    <property type="project" value="TreeGrafter"/>
</dbReference>
<proteinExistence type="predicted"/>
<dbReference type="Proteomes" id="UP000282613">
    <property type="component" value="Unassembled WGS sequence"/>
</dbReference>
<dbReference type="GO" id="GO:0007155">
    <property type="term" value="P:cell adhesion"/>
    <property type="evidence" value="ECO:0007669"/>
    <property type="project" value="TreeGrafter"/>
</dbReference>
<dbReference type="EMBL" id="UYRS01018671">
    <property type="protein sequence ID" value="VDK38981.1"/>
    <property type="molecule type" value="Genomic_DNA"/>
</dbReference>
<reference evidence="3 4" key="2">
    <citation type="submission" date="2018-11" db="EMBL/GenBank/DDBJ databases">
        <authorList>
            <consortium name="Pathogen Informatics"/>
        </authorList>
    </citation>
    <scope>NUCLEOTIDE SEQUENCE [LARGE SCALE GENOMIC DNA]</scope>
</reference>
<evidence type="ECO:0000313" key="3">
    <source>
        <dbReference type="EMBL" id="VDK38981.1"/>
    </source>
</evidence>
<evidence type="ECO:0000256" key="1">
    <source>
        <dbReference type="SAM" id="MobiDB-lite"/>
    </source>
</evidence>
<dbReference type="Gene3D" id="2.30.42.10">
    <property type="match status" value="2"/>
</dbReference>
<dbReference type="GO" id="GO:0008104">
    <property type="term" value="P:intracellular protein localization"/>
    <property type="evidence" value="ECO:0007669"/>
    <property type="project" value="TreeGrafter"/>
</dbReference>
<feature type="compositionally biased region" description="Polar residues" evidence="1">
    <location>
        <begin position="167"/>
        <end position="183"/>
    </location>
</feature>
<dbReference type="GO" id="GO:0005912">
    <property type="term" value="C:adherens junction"/>
    <property type="evidence" value="ECO:0007669"/>
    <property type="project" value="TreeGrafter"/>
</dbReference>
<dbReference type="CDD" id="cd00136">
    <property type="entry name" value="PDZ_canonical"/>
    <property type="match status" value="1"/>
</dbReference>
<organism evidence="5">
    <name type="scientific">Taenia asiatica</name>
    <name type="common">Asian tapeworm</name>
    <dbReference type="NCBI Taxonomy" id="60517"/>
    <lineage>
        <taxon>Eukaryota</taxon>
        <taxon>Metazoa</taxon>
        <taxon>Spiralia</taxon>
        <taxon>Lophotrochozoa</taxon>
        <taxon>Platyhelminthes</taxon>
        <taxon>Cestoda</taxon>
        <taxon>Eucestoda</taxon>
        <taxon>Cyclophyllidea</taxon>
        <taxon>Taeniidae</taxon>
        <taxon>Taenia</taxon>
    </lineage>
</organism>
<dbReference type="GO" id="GO:0005938">
    <property type="term" value="C:cell cortex"/>
    <property type="evidence" value="ECO:0007669"/>
    <property type="project" value="TreeGrafter"/>
</dbReference>
<feature type="compositionally biased region" description="Pro residues" evidence="1">
    <location>
        <begin position="346"/>
        <end position="364"/>
    </location>
</feature>
<evidence type="ECO:0000313" key="4">
    <source>
        <dbReference type="Proteomes" id="UP000282613"/>
    </source>
</evidence>
<dbReference type="Pfam" id="PF17820">
    <property type="entry name" value="PDZ_6"/>
    <property type="match status" value="1"/>
</dbReference>
<dbReference type="SMART" id="SM00228">
    <property type="entry name" value="PDZ"/>
    <property type="match status" value="2"/>
</dbReference>
<dbReference type="InterPro" id="IPR036034">
    <property type="entry name" value="PDZ_sf"/>
</dbReference>
<dbReference type="SUPFAM" id="SSF50156">
    <property type="entry name" value="PDZ domain-like"/>
    <property type="match status" value="2"/>
</dbReference>
<name>A0A158R9T1_TAEAS</name>
<dbReference type="PROSITE" id="PS50106">
    <property type="entry name" value="PDZ"/>
    <property type="match status" value="2"/>
</dbReference>
<feature type="compositionally biased region" description="Acidic residues" evidence="1">
    <location>
        <begin position="129"/>
        <end position="138"/>
    </location>
</feature>
<dbReference type="WBParaSite" id="TASK_0000776601-mRNA-1">
    <property type="protein sequence ID" value="TASK_0000776601-mRNA-1"/>
    <property type="gene ID" value="TASK_0000776601"/>
</dbReference>
<feature type="region of interest" description="Disordered" evidence="1">
    <location>
        <begin position="81"/>
        <end position="154"/>
    </location>
</feature>
<dbReference type="GO" id="GO:0035091">
    <property type="term" value="F:phosphatidylinositol binding"/>
    <property type="evidence" value="ECO:0007669"/>
    <property type="project" value="TreeGrafter"/>
</dbReference>
<dbReference type="GO" id="GO:0000226">
    <property type="term" value="P:microtubule cytoskeleton organization"/>
    <property type="evidence" value="ECO:0007669"/>
    <property type="project" value="TreeGrafter"/>
</dbReference>
<feature type="region of interest" description="Disordered" evidence="1">
    <location>
        <begin position="1"/>
        <end position="40"/>
    </location>
</feature>
<accession>A0A158R9T1</accession>
<feature type="region of interest" description="Disordered" evidence="1">
    <location>
        <begin position="340"/>
        <end position="367"/>
    </location>
</feature>
<dbReference type="PANTHER" id="PTHR16484:SF17">
    <property type="entry name" value="BAZOOKA, ISOFORM B"/>
    <property type="match status" value="1"/>
</dbReference>
<dbReference type="GO" id="GO:0043296">
    <property type="term" value="C:apical junction complex"/>
    <property type="evidence" value="ECO:0007669"/>
    <property type="project" value="TreeGrafter"/>
</dbReference>
<feature type="region of interest" description="Disordered" evidence="1">
    <location>
        <begin position="167"/>
        <end position="215"/>
    </location>
</feature>
<dbReference type="AlphaFoldDB" id="A0A158R9T1"/>
<dbReference type="GO" id="GO:0051660">
    <property type="term" value="P:establishment of centrosome localization"/>
    <property type="evidence" value="ECO:0007669"/>
    <property type="project" value="TreeGrafter"/>
</dbReference>
<reference evidence="5" key="1">
    <citation type="submission" date="2016-04" db="UniProtKB">
        <authorList>
            <consortium name="WormBaseParasite"/>
        </authorList>
    </citation>
    <scope>IDENTIFICATION</scope>
</reference>
<dbReference type="GO" id="GO:0030010">
    <property type="term" value="P:establishment of cell polarity"/>
    <property type="evidence" value="ECO:0007669"/>
    <property type="project" value="TreeGrafter"/>
</dbReference>
<feature type="compositionally biased region" description="Low complexity" evidence="1">
    <location>
        <begin position="90"/>
        <end position="127"/>
    </location>
</feature>
<evidence type="ECO:0000313" key="5">
    <source>
        <dbReference type="WBParaSite" id="TASK_0000776601-mRNA-1"/>
    </source>
</evidence>
<feature type="region of interest" description="Disordered" evidence="1">
    <location>
        <begin position="938"/>
        <end position="973"/>
    </location>
</feature>
<sequence>MVALLIQQKQRTESKGTWDDLGPDEVIAEPKASPPRSLRQRAPIQLLSALEESTRCAPLSKIPEEDDTNSQASTVIMVVQPHHSHQHHCSNSPTASMSTTSSSTTLPLSSSPHPTPSSVQSTPVISTDTEGEEEDECGLGDQGQRLKKPLKKDPKILSKLHRVLTGSSSCGVADNQGSSTPSSEGDLDTKDQPKTNSSTPVPQCDPIPTNQRETSPSVWQLQNPLLGEGHSAFIDLRKPPPPPPPIMSPVATVTNTITTADANTANTTVNLVAALKVAASSVAVAGHPAPPPPPKRSPQTVLTGRVESNNQIPFPFLKATLMHSTIALLTTMLCRKSEDVSYQPKCNPPQTSPPPPPAPPPPPTKEASVVMLTPRSSILPAHPRVSPSTSLANEAASIDEASVLHMTDLLTRKHASDSVREYLLSAAAEMEHERERRLQAAAVNVVAFRRRVPAVQRHPLFEATRVSTMGTSASSSGNTIERPASAVVPKVLPAEEEITIRLIKAAAGLGFSLTTREVFLGVYSTDHPSPAKTQLQQSTSKPQQQTVHLTPIYGRAVCVKSIIPGGVALKDGSLRVGDRLLKVDREDVSTKSQAQIVSLLRVKPVGSEVELVVRRPQWLASTTTGTSTLKNVDSEPTYRTLSPGSSLGTCGCMSPHCPDYALLRGHRMGSVDDSQLGSHSERFDKCVYLKLDIPLLPMESQPSVETDVGGGGSGVAMTIRNRLAAMRLGVSVREDQPEWYPNSTTTSGIFVKGLIEGGAAHADGRLRVGDEILEVNGISLVNTPNPLALLRAVLKQISSLTPLNATPNSPPNCLNDQSAAFPVVRLLIARRVRHRRSASGHTIGSIFGLETAPSTASEAAAQADIDRTSALLLSSPNNSTIEVPCHALRISADVHAANTTAATTTTPTIETVVKINAGGLEDTAPSPSTLRKKRVAPNPVRNAPVLSQPSKSAVVSQTKKASNEKCSRRSSNLKAITDERRNSVISISQTKNLPSKRLDALPTPIKTLCKLSNSVSISLHSFHDSPSLLPLFSPTPVYISAAHCQAITGMPLTYIYFDATRVMLSLPPVVLS</sequence>
<keyword evidence="4" id="KW-1185">Reference proteome</keyword>
<dbReference type="PANTHER" id="PTHR16484">
    <property type="entry name" value="PARTITIONING DEFECTIVE 3 RELATED"/>
    <property type="match status" value="1"/>
</dbReference>
<feature type="domain" description="PDZ" evidence="2">
    <location>
        <begin position="499"/>
        <end position="617"/>
    </location>
</feature>
<feature type="compositionally biased region" description="Polar residues" evidence="1">
    <location>
        <begin position="945"/>
        <end position="960"/>
    </location>
</feature>